<gene>
    <name evidence="8" type="ORF">M0R45_031983</name>
</gene>
<feature type="compositionally biased region" description="Low complexity" evidence="6">
    <location>
        <begin position="1"/>
        <end position="13"/>
    </location>
</feature>
<dbReference type="Pfam" id="PF02365">
    <property type="entry name" value="NAM"/>
    <property type="match status" value="1"/>
</dbReference>
<evidence type="ECO:0000256" key="2">
    <source>
        <dbReference type="ARBA" id="ARBA00023015"/>
    </source>
</evidence>
<evidence type="ECO:0000256" key="4">
    <source>
        <dbReference type="ARBA" id="ARBA00023163"/>
    </source>
</evidence>
<evidence type="ECO:0000256" key="1">
    <source>
        <dbReference type="ARBA" id="ARBA00004123"/>
    </source>
</evidence>
<name>A0AAW1WFL7_RUBAR</name>
<dbReference type="GO" id="GO:0005634">
    <property type="term" value="C:nucleus"/>
    <property type="evidence" value="ECO:0007669"/>
    <property type="project" value="UniProtKB-SubCell"/>
</dbReference>
<dbReference type="GO" id="GO:0003677">
    <property type="term" value="F:DNA binding"/>
    <property type="evidence" value="ECO:0007669"/>
    <property type="project" value="UniProtKB-KW"/>
</dbReference>
<keyword evidence="5" id="KW-0539">Nucleus</keyword>
<comment type="caution">
    <text evidence="8">The sequence shown here is derived from an EMBL/GenBank/DDBJ whole genome shotgun (WGS) entry which is preliminary data.</text>
</comment>
<organism evidence="8 9">
    <name type="scientific">Rubus argutus</name>
    <name type="common">Southern blackberry</name>
    <dbReference type="NCBI Taxonomy" id="59490"/>
    <lineage>
        <taxon>Eukaryota</taxon>
        <taxon>Viridiplantae</taxon>
        <taxon>Streptophyta</taxon>
        <taxon>Embryophyta</taxon>
        <taxon>Tracheophyta</taxon>
        <taxon>Spermatophyta</taxon>
        <taxon>Magnoliopsida</taxon>
        <taxon>eudicotyledons</taxon>
        <taxon>Gunneridae</taxon>
        <taxon>Pentapetalae</taxon>
        <taxon>rosids</taxon>
        <taxon>fabids</taxon>
        <taxon>Rosales</taxon>
        <taxon>Rosaceae</taxon>
        <taxon>Rosoideae</taxon>
        <taxon>Rosoideae incertae sedis</taxon>
        <taxon>Rubus</taxon>
    </lineage>
</organism>
<evidence type="ECO:0000256" key="3">
    <source>
        <dbReference type="ARBA" id="ARBA00023125"/>
    </source>
</evidence>
<evidence type="ECO:0000256" key="6">
    <source>
        <dbReference type="SAM" id="MobiDB-lite"/>
    </source>
</evidence>
<reference evidence="8 9" key="1">
    <citation type="journal article" date="2023" name="G3 (Bethesda)">
        <title>A chromosome-length genome assembly and annotation of blackberry (Rubus argutus, cv. 'Hillquist').</title>
        <authorList>
            <person name="Bruna T."/>
            <person name="Aryal R."/>
            <person name="Dudchenko O."/>
            <person name="Sargent D.J."/>
            <person name="Mead D."/>
            <person name="Buti M."/>
            <person name="Cavallini A."/>
            <person name="Hytonen T."/>
            <person name="Andres J."/>
            <person name="Pham M."/>
            <person name="Weisz D."/>
            <person name="Mascagni F."/>
            <person name="Usai G."/>
            <person name="Natali L."/>
            <person name="Bassil N."/>
            <person name="Fernandez G.E."/>
            <person name="Lomsadze A."/>
            <person name="Armour M."/>
            <person name="Olukolu B."/>
            <person name="Poorten T."/>
            <person name="Britton C."/>
            <person name="Davik J."/>
            <person name="Ashrafi H."/>
            <person name="Aiden E.L."/>
            <person name="Borodovsky M."/>
            <person name="Worthington M."/>
        </authorList>
    </citation>
    <scope>NUCLEOTIDE SEQUENCE [LARGE SCALE GENOMIC DNA]</scope>
    <source>
        <strain evidence="8">PI 553951</strain>
    </source>
</reference>
<keyword evidence="2" id="KW-0805">Transcription regulation</keyword>
<dbReference type="GO" id="GO:0006355">
    <property type="term" value="P:regulation of DNA-templated transcription"/>
    <property type="evidence" value="ECO:0007669"/>
    <property type="project" value="InterPro"/>
</dbReference>
<evidence type="ECO:0000256" key="5">
    <source>
        <dbReference type="ARBA" id="ARBA00023242"/>
    </source>
</evidence>
<evidence type="ECO:0000313" key="8">
    <source>
        <dbReference type="EMBL" id="KAK9923574.1"/>
    </source>
</evidence>
<feature type="region of interest" description="Disordered" evidence="6">
    <location>
        <begin position="1"/>
        <end position="20"/>
    </location>
</feature>
<dbReference type="Gene3D" id="2.170.150.80">
    <property type="entry name" value="NAC domain"/>
    <property type="match status" value="1"/>
</dbReference>
<accession>A0AAW1WFL7</accession>
<dbReference type="InterPro" id="IPR036093">
    <property type="entry name" value="NAC_dom_sf"/>
</dbReference>
<evidence type="ECO:0000259" key="7">
    <source>
        <dbReference type="PROSITE" id="PS51005"/>
    </source>
</evidence>
<feature type="region of interest" description="Disordered" evidence="6">
    <location>
        <begin position="199"/>
        <end position="226"/>
    </location>
</feature>
<sequence length="360" mass="41140">MKSSSPFSGSSGSKGKELVGTASSSSRSIVLPCKIKEEELEWKRGLPPGVKFVPSQEEFIYYLLKKVCTGRIDFGGVIRDIDLYKYEPEDLKALAFEGESRLYFFTPLRKRYTNGERTKRETVHGFWKGTQRTRTIKVSDNKPIITRTPLCYYRSRGRTAKKTQWLMDEYRLINQDNHHIMLENWAICVVHYKKRGNNENNEEAGGDKRSETDKSNSSTDSRKQCSTYDQPWLTCPNYDQYPSSHAEFPKRRSPSSNGTPNFDQTQLHAPFLADNLNPNFSNLDDLSINNNIIADQMLSDFNFDDPMFKDLYTILHDDCLDPSPYFPSTKMIASQITTSAEMLTNEASRGRTGDSNATTT</sequence>
<dbReference type="EMBL" id="JBEDUW010000006">
    <property type="protein sequence ID" value="KAK9923574.1"/>
    <property type="molecule type" value="Genomic_DNA"/>
</dbReference>
<keyword evidence="3" id="KW-0238">DNA-binding</keyword>
<feature type="compositionally biased region" description="Polar residues" evidence="6">
    <location>
        <begin position="215"/>
        <end position="226"/>
    </location>
</feature>
<dbReference type="AlphaFoldDB" id="A0AAW1WFL7"/>
<feature type="compositionally biased region" description="Polar residues" evidence="6">
    <location>
        <begin position="254"/>
        <end position="265"/>
    </location>
</feature>
<proteinExistence type="predicted"/>
<dbReference type="Proteomes" id="UP001457282">
    <property type="component" value="Unassembled WGS sequence"/>
</dbReference>
<dbReference type="InterPro" id="IPR003441">
    <property type="entry name" value="NAC-dom"/>
</dbReference>
<feature type="region of interest" description="Disordered" evidence="6">
    <location>
        <begin position="243"/>
        <end position="265"/>
    </location>
</feature>
<dbReference type="SUPFAM" id="SSF101941">
    <property type="entry name" value="NAC domain"/>
    <property type="match status" value="1"/>
</dbReference>
<comment type="subcellular location">
    <subcellularLocation>
        <location evidence="1">Nucleus</location>
    </subcellularLocation>
</comment>
<dbReference type="PANTHER" id="PTHR31989">
    <property type="entry name" value="NAC DOMAIN-CONTAINING PROTEIN 82-RELATED"/>
    <property type="match status" value="1"/>
</dbReference>
<keyword evidence="9" id="KW-1185">Reference proteome</keyword>
<evidence type="ECO:0000313" key="9">
    <source>
        <dbReference type="Proteomes" id="UP001457282"/>
    </source>
</evidence>
<feature type="domain" description="NAC" evidence="7">
    <location>
        <begin position="46"/>
        <end position="193"/>
    </location>
</feature>
<dbReference type="PROSITE" id="PS51005">
    <property type="entry name" value="NAC"/>
    <property type="match status" value="1"/>
</dbReference>
<keyword evidence="4" id="KW-0804">Transcription</keyword>
<protein>
    <recommendedName>
        <fullName evidence="7">NAC domain-containing protein</fullName>
    </recommendedName>
</protein>
<feature type="compositionally biased region" description="Basic and acidic residues" evidence="6">
    <location>
        <begin position="205"/>
        <end position="214"/>
    </location>
</feature>